<evidence type="ECO:0008006" key="4">
    <source>
        <dbReference type="Google" id="ProtNLM"/>
    </source>
</evidence>
<evidence type="ECO:0000313" key="3">
    <source>
        <dbReference type="Proteomes" id="UP001339962"/>
    </source>
</evidence>
<dbReference type="Proteomes" id="UP001339962">
    <property type="component" value="Unassembled WGS sequence"/>
</dbReference>
<name>A0ABD5IY88_9BACL</name>
<evidence type="ECO:0000313" key="2">
    <source>
        <dbReference type="EMBL" id="MED5052594.1"/>
    </source>
</evidence>
<keyword evidence="1" id="KW-0812">Transmembrane</keyword>
<gene>
    <name evidence="2" type="ORF">P9850_12275</name>
</gene>
<protein>
    <recommendedName>
        <fullName evidence="4">Lipoprotein</fullName>
    </recommendedName>
</protein>
<comment type="caution">
    <text evidence="2">The sequence shown here is derived from an EMBL/GenBank/DDBJ whole genome shotgun (WGS) entry which is preliminary data.</text>
</comment>
<sequence length="165" mass="18941">MSRKEKILAIVGIIGMITILIFWPTEEKNEKKPVEVKIKTEKNVGFEDKSPQYLNPDEQNDQTVKSFLTELMGNDYQLLLLLFNPAKLNKNTDQMTEDEFAEYAKEIGDRIKEGKTMVQGQVIRINRKDGLYTIVLNFKDGTKKQFDLSVKDGVIQTPVSELIKN</sequence>
<keyword evidence="1" id="KW-0472">Membrane</keyword>
<accession>A0ABD5IY88</accession>
<proteinExistence type="predicted"/>
<dbReference type="EMBL" id="JARTLI010000027">
    <property type="protein sequence ID" value="MED5052594.1"/>
    <property type="molecule type" value="Genomic_DNA"/>
</dbReference>
<dbReference type="AlphaFoldDB" id="A0ABD5IY88"/>
<evidence type="ECO:0000256" key="1">
    <source>
        <dbReference type="SAM" id="Phobius"/>
    </source>
</evidence>
<dbReference type="RefSeq" id="WP_328218823.1">
    <property type="nucleotide sequence ID" value="NZ_JARTLI010000027.1"/>
</dbReference>
<reference evidence="2 3" key="1">
    <citation type="submission" date="2023-03" db="EMBL/GenBank/DDBJ databases">
        <title>Bacillus Genome Sequencing.</title>
        <authorList>
            <person name="Dunlap C."/>
        </authorList>
    </citation>
    <scope>NUCLEOTIDE SEQUENCE [LARGE SCALE GENOMIC DNA]</scope>
    <source>
        <strain evidence="2 3">NRS-38</strain>
    </source>
</reference>
<feature type="transmembrane region" description="Helical" evidence="1">
    <location>
        <begin position="7"/>
        <end position="25"/>
    </location>
</feature>
<keyword evidence="1" id="KW-1133">Transmembrane helix</keyword>
<organism evidence="2 3">
    <name type="scientific">Anoxybacteroides rupiense</name>
    <dbReference type="NCBI Taxonomy" id="311460"/>
    <lineage>
        <taxon>Bacteria</taxon>
        <taxon>Bacillati</taxon>
        <taxon>Bacillota</taxon>
        <taxon>Bacilli</taxon>
        <taxon>Bacillales</taxon>
        <taxon>Anoxybacillaceae</taxon>
        <taxon>Anoxybacteroides</taxon>
    </lineage>
</organism>